<reference evidence="1 2" key="1">
    <citation type="submission" date="2019-02" db="EMBL/GenBank/DDBJ databases">
        <title>Marinobacter halodurans sp. nov., a marine bacterium isolated from sea tidal flat.</title>
        <authorList>
            <person name="Yoo Y."/>
            <person name="Lee D.W."/>
            <person name="Kim B.S."/>
            <person name="Kim J.-J."/>
        </authorList>
    </citation>
    <scope>NUCLEOTIDE SEQUENCE [LARGE SCALE GENOMIC DNA]</scope>
    <source>
        <strain evidence="1 2">YJ-S3-2</strain>
    </source>
</reference>
<organism evidence="1 2">
    <name type="scientific">Marinobacter halodurans</name>
    <dbReference type="NCBI Taxonomy" id="2528979"/>
    <lineage>
        <taxon>Bacteria</taxon>
        <taxon>Pseudomonadati</taxon>
        <taxon>Pseudomonadota</taxon>
        <taxon>Gammaproteobacteria</taxon>
        <taxon>Pseudomonadales</taxon>
        <taxon>Marinobacteraceae</taxon>
        <taxon>Marinobacter</taxon>
    </lineage>
</organism>
<dbReference type="EMBL" id="SJDL01000031">
    <property type="protein sequence ID" value="TBW51307.1"/>
    <property type="molecule type" value="Genomic_DNA"/>
</dbReference>
<protein>
    <recommendedName>
        <fullName evidence="3">IS110 family transposase</fullName>
    </recommendedName>
</protein>
<evidence type="ECO:0000313" key="2">
    <source>
        <dbReference type="Proteomes" id="UP000313645"/>
    </source>
</evidence>
<sequence length="80" mass="9078">MNFYNSTHRHYCGIDLHARSLYVRIKTAKPAKPGQRKTGTELFLALCSGQLIPDRTQNIECGQSHPGTQIRFRVCFSPSK</sequence>
<dbReference type="Proteomes" id="UP000313645">
    <property type="component" value="Unassembled WGS sequence"/>
</dbReference>
<keyword evidence="2" id="KW-1185">Reference proteome</keyword>
<evidence type="ECO:0000313" key="1">
    <source>
        <dbReference type="EMBL" id="TBW51307.1"/>
    </source>
</evidence>
<evidence type="ECO:0008006" key="3">
    <source>
        <dbReference type="Google" id="ProtNLM"/>
    </source>
</evidence>
<comment type="caution">
    <text evidence="1">The sequence shown here is derived from an EMBL/GenBank/DDBJ whole genome shotgun (WGS) entry which is preliminary data.</text>
</comment>
<accession>A0ABY1ZKR7</accession>
<gene>
    <name evidence="1" type="ORF">EZI54_17460</name>
</gene>
<name>A0ABY1ZKR7_9GAMM</name>
<proteinExistence type="predicted"/>